<evidence type="ECO:0000313" key="1">
    <source>
        <dbReference type="EMBL" id="KAJ9125442.1"/>
    </source>
</evidence>
<protein>
    <submittedName>
        <fullName evidence="1">Uncharacterized protein</fullName>
    </submittedName>
</protein>
<dbReference type="Proteomes" id="UP001243375">
    <property type="component" value="Unassembled WGS sequence"/>
</dbReference>
<accession>A0ACC2XQ93</accession>
<organism evidence="1 2">
    <name type="scientific">Naganishia vaughanmartiniae</name>
    <dbReference type="NCBI Taxonomy" id="1424756"/>
    <lineage>
        <taxon>Eukaryota</taxon>
        <taxon>Fungi</taxon>
        <taxon>Dikarya</taxon>
        <taxon>Basidiomycota</taxon>
        <taxon>Agaricomycotina</taxon>
        <taxon>Tremellomycetes</taxon>
        <taxon>Filobasidiales</taxon>
        <taxon>Filobasidiaceae</taxon>
        <taxon>Naganishia</taxon>
    </lineage>
</organism>
<sequence>MGIKGLIPYIKRKHPELIKQIPKRWLSPELKGRTVAIDGPLLTSRFFFAAGGQELEDKRMVIGWHALITTMRKAGVKPITVWDVKGERPWKMKEHARRELTRQLHMSRVLHEDQRKARLEKVRIILEAMSEVQQEAMRRSMSADDALRGLSKEVENLIQEVQSSSRPSKGNRRRPLIAEDESQTEAELESEGEAFVEDRPANTATPTSKGEDVSYISVDESNGSNFIGSQNIQQAQTDPGTPGNQIQRTTVLDTPKFKEDVQSSGKEVNIQSDAKDKDENAREASSRKTVINPESPAFTSETTEITGAGAHIIEDKDIRRLLKTQDQRHAETESIDTISRQNSLPAADSGTEVETAVTEDIRSGASPDASTAKTDAARVLEAEEAARQTNRLAVDSTVAEDGLVEIPTKIEAETSVSAVSSPESDVGEDTRIDAASREEFESREKEQVEGAALGIDDLAATINGNEAQITSLENITDDDIVDDVEIKRALVEPAKEYTESPRQMALTSEEDLRLQDIDQAMRSNTYDQSQITEFSREFDDLAERARLVSRTYERGHRIPTKWELEECQELMHVMGVPVVLAHPPFEAEGLASAMALAGIADFVGTEDSDVLGYEAPLLRNVATTSKPMEIVEGHVLRSIFNLSPQQFIDFLVLMGTDASSRIPGVGPVKAMKLIQEHSTIEGILDHNEKLRALVGPDYLQEIDAAREVFTVLPPLPRPEDLEIPHADESAILDFLRQGHGIDLSTDLRIPYEMEDVEIAFEAYQKQSSCVVE</sequence>
<dbReference type="EMBL" id="JASBWU010000001">
    <property type="protein sequence ID" value="KAJ9125442.1"/>
    <property type="molecule type" value="Genomic_DNA"/>
</dbReference>
<evidence type="ECO:0000313" key="2">
    <source>
        <dbReference type="Proteomes" id="UP001243375"/>
    </source>
</evidence>
<gene>
    <name evidence="1" type="ORF">QFC22_000403</name>
</gene>
<proteinExistence type="predicted"/>
<reference evidence="1" key="1">
    <citation type="submission" date="2023-04" db="EMBL/GenBank/DDBJ databases">
        <title>Draft Genome sequencing of Naganishia species isolated from polar environments using Oxford Nanopore Technology.</title>
        <authorList>
            <person name="Leo P."/>
            <person name="Venkateswaran K."/>
        </authorList>
    </citation>
    <scope>NUCLEOTIDE SEQUENCE</scope>
    <source>
        <strain evidence="1">MNA-CCFEE 5425</strain>
    </source>
</reference>
<keyword evidence="2" id="KW-1185">Reference proteome</keyword>
<comment type="caution">
    <text evidence="1">The sequence shown here is derived from an EMBL/GenBank/DDBJ whole genome shotgun (WGS) entry which is preliminary data.</text>
</comment>
<name>A0ACC2XQ93_9TREE</name>